<dbReference type="PROSITE" id="PS50908">
    <property type="entry name" value="RWD"/>
    <property type="match status" value="1"/>
</dbReference>
<evidence type="ECO:0000256" key="1">
    <source>
        <dbReference type="PROSITE-ProRule" id="PRU00175"/>
    </source>
</evidence>
<dbReference type="FunFam" id="3.30.40.10:FF:000215">
    <property type="entry name" value="E3 ubiquitin-protein ligase RNF25"/>
    <property type="match status" value="1"/>
</dbReference>
<dbReference type="FunFam" id="3.10.110.10:FF:000168">
    <property type="entry name" value="Predicted protein"/>
    <property type="match status" value="1"/>
</dbReference>
<dbReference type="OMA" id="LYDIFQM"/>
<dbReference type="PROSITE" id="PS50089">
    <property type="entry name" value="ZF_RING_2"/>
    <property type="match status" value="1"/>
</dbReference>
<dbReference type="InParanoid" id="A9V9D5"/>
<dbReference type="GO" id="GO:0061630">
    <property type="term" value="F:ubiquitin protein ligase activity"/>
    <property type="evidence" value="ECO:0000318"/>
    <property type="project" value="GO_Central"/>
</dbReference>
<dbReference type="GO" id="GO:0005634">
    <property type="term" value="C:nucleus"/>
    <property type="evidence" value="ECO:0000318"/>
    <property type="project" value="GO_Central"/>
</dbReference>
<feature type="domain" description="RWD" evidence="4">
    <location>
        <begin position="7"/>
        <end position="111"/>
    </location>
</feature>
<dbReference type="SMART" id="SM00184">
    <property type="entry name" value="RING"/>
    <property type="match status" value="1"/>
</dbReference>
<dbReference type="PANTHER" id="PTHR13198:SF4">
    <property type="entry name" value="E3 UBIQUITIN-PROTEIN LIGASE RNF25"/>
    <property type="match status" value="1"/>
</dbReference>
<dbReference type="GeneID" id="5894539"/>
<evidence type="ECO:0000259" key="3">
    <source>
        <dbReference type="PROSITE" id="PS50089"/>
    </source>
</evidence>
<dbReference type="Proteomes" id="UP000001357">
    <property type="component" value="Unassembled WGS sequence"/>
</dbReference>
<feature type="region of interest" description="Disordered" evidence="2">
    <location>
        <begin position="214"/>
        <end position="246"/>
    </location>
</feature>
<evidence type="ECO:0000313" key="6">
    <source>
        <dbReference type="Proteomes" id="UP000001357"/>
    </source>
</evidence>
<dbReference type="InterPro" id="IPR039133">
    <property type="entry name" value="RNF25"/>
</dbReference>
<reference evidence="5 6" key="1">
    <citation type="journal article" date="2008" name="Nature">
        <title>The genome of the choanoflagellate Monosiga brevicollis and the origin of metazoans.</title>
        <authorList>
            <consortium name="JGI Sequencing"/>
            <person name="King N."/>
            <person name="Westbrook M.J."/>
            <person name="Young S.L."/>
            <person name="Kuo A."/>
            <person name="Abedin M."/>
            <person name="Chapman J."/>
            <person name="Fairclough S."/>
            <person name="Hellsten U."/>
            <person name="Isogai Y."/>
            <person name="Letunic I."/>
            <person name="Marr M."/>
            <person name="Pincus D."/>
            <person name="Putnam N."/>
            <person name="Rokas A."/>
            <person name="Wright K.J."/>
            <person name="Zuzow R."/>
            <person name="Dirks W."/>
            <person name="Good M."/>
            <person name="Goodstein D."/>
            <person name="Lemons D."/>
            <person name="Li W."/>
            <person name="Lyons J.B."/>
            <person name="Morris A."/>
            <person name="Nichols S."/>
            <person name="Richter D.J."/>
            <person name="Salamov A."/>
            <person name="Bork P."/>
            <person name="Lim W.A."/>
            <person name="Manning G."/>
            <person name="Miller W.T."/>
            <person name="McGinnis W."/>
            <person name="Shapiro H."/>
            <person name="Tjian R."/>
            <person name="Grigoriev I.V."/>
            <person name="Rokhsar D."/>
        </authorList>
    </citation>
    <scope>NUCLEOTIDE SEQUENCE [LARGE SCALE GENOMIC DNA]</scope>
    <source>
        <strain evidence="6">MX1 / ATCC 50154</strain>
    </source>
</reference>
<dbReference type="SUPFAM" id="SSF57850">
    <property type="entry name" value="RING/U-box"/>
    <property type="match status" value="1"/>
</dbReference>
<proteinExistence type="predicted"/>
<gene>
    <name evidence="5" type="ORF">MONBRDRAFT_34086</name>
</gene>
<dbReference type="eggNOG" id="KOG4445">
    <property type="taxonomic scope" value="Eukaryota"/>
</dbReference>
<dbReference type="RefSeq" id="XP_001749321.1">
    <property type="nucleotide sequence ID" value="XM_001749269.1"/>
</dbReference>
<keyword evidence="1" id="KW-0863">Zinc-finger</keyword>
<accession>A9V9D5</accession>
<dbReference type="InterPro" id="IPR013083">
    <property type="entry name" value="Znf_RING/FYVE/PHD"/>
</dbReference>
<dbReference type="PANTHER" id="PTHR13198">
    <property type="entry name" value="RING FINGER PROTEIN 25"/>
    <property type="match status" value="1"/>
</dbReference>
<evidence type="ECO:0000313" key="5">
    <source>
        <dbReference type="EMBL" id="EDQ85842.1"/>
    </source>
</evidence>
<evidence type="ECO:0008006" key="7">
    <source>
        <dbReference type="Google" id="ProtNLM"/>
    </source>
</evidence>
<dbReference type="AlphaFoldDB" id="A9V9D5"/>
<dbReference type="GO" id="GO:0006511">
    <property type="term" value="P:ubiquitin-dependent protein catabolic process"/>
    <property type="evidence" value="ECO:0000318"/>
    <property type="project" value="GO_Central"/>
</dbReference>
<evidence type="ECO:0000256" key="2">
    <source>
        <dbReference type="SAM" id="MobiDB-lite"/>
    </source>
</evidence>
<keyword evidence="6" id="KW-1185">Reference proteome</keyword>
<dbReference type="Pfam" id="PF05773">
    <property type="entry name" value="RWD"/>
    <property type="match status" value="1"/>
</dbReference>
<organism evidence="5 6">
    <name type="scientific">Monosiga brevicollis</name>
    <name type="common">Choanoflagellate</name>
    <dbReference type="NCBI Taxonomy" id="81824"/>
    <lineage>
        <taxon>Eukaryota</taxon>
        <taxon>Choanoflagellata</taxon>
        <taxon>Craspedida</taxon>
        <taxon>Salpingoecidae</taxon>
        <taxon>Monosiga</taxon>
    </lineage>
</organism>
<evidence type="ECO:0000259" key="4">
    <source>
        <dbReference type="PROSITE" id="PS50908"/>
    </source>
</evidence>
<dbReference type="EMBL" id="CH991570">
    <property type="protein sequence ID" value="EDQ85842.1"/>
    <property type="molecule type" value="Genomic_DNA"/>
</dbReference>
<keyword evidence="1" id="KW-0479">Metal-binding</keyword>
<dbReference type="FunCoup" id="A9V9D5">
    <property type="interactions" value="1009"/>
</dbReference>
<keyword evidence="1" id="KW-0862">Zinc</keyword>
<protein>
    <recommendedName>
        <fullName evidence="7">RWD domain-containing protein</fullName>
    </recommendedName>
</protein>
<name>A9V9D5_MONBE</name>
<dbReference type="SMART" id="SM00591">
    <property type="entry name" value="RWD"/>
    <property type="match status" value="1"/>
</dbReference>
<dbReference type="SUPFAM" id="SSF54495">
    <property type="entry name" value="UBC-like"/>
    <property type="match status" value="1"/>
</dbReference>
<dbReference type="GO" id="GO:0072344">
    <property type="term" value="P:rescue of stalled ribosome"/>
    <property type="evidence" value="ECO:0000318"/>
    <property type="project" value="GO_Central"/>
</dbReference>
<sequence>MASDWAEERETLLAIYDNAIEATDQGFYMRLRPDVDHEQQCFVQLDLTFQVPTNYPEAKPTVLLASPRGLNHEQFTRLVQDIEELVADASEAQEACAIDVIQSLKTGLEEMNQPPSTCVICLDNLRSDNLYKTRCFHCFHLSCLIRYLYYRHHNMEADMTAEDHARLRAQYATDEEIAAARLKEERAKPSPCPICREAMPADRTLKKAAEEIAGMPPTLDPAGSASPVKDLPMPLSPQQRKEQEKRQALFQRQLAKGGIICAS</sequence>
<dbReference type="Gene3D" id="3.10.110.10">
    <property type="entry name" value="Ubiquitin Conjugating Enzyme"/>
    <property type="match status" value="1"/>
</dbReference>
<dbReference type="InterPro" id="IPR006575">
    <property type="entry name" value="RWD_dom"/>
</dbReference>
<dbReference type="KEGG" id="mbr:MONBRDRAFT_34086"/>
<feature type="domain" description="RING-type" evidence="3">
    <location>
        <begin position="118"/>
        <end position="196"/>
    </location>
</feature>
<dbReference type="GO" id="GO:0008270">
    <property type="term" value="F:zinc ion binding"/>
    <property type="evidence" value="ECO:0007669"/>
    <property type="project" value="UniProtKB-KW"/>
</dbReference>
<dbReference type="STRING" id="81824.A9V9D5"/>
<dbReference type="InterPro" id="IPR001841">
    <property type="entry name" value="Znf_RING"/>
</dbReference>
<dbReference type="Gene3D" id="3.30.40.10">
    <property type="entry name" value="Zinc/RING finger domain, C3HC4 (zinc finger)"/>
    <property type="match status" value="1"/>
</dbReference>
<dbReference type="InterPro" id="IPR016135">
    <property type="entry name" value="UBQ-conjugating_enzyme/RWD"/>
</dbReference>